<gene>
    <name evidence="9" type="primary">fusA</name>
    <name evidence="9" type="ORF">DNF11_2651</name>
</gene>
<dbReference type="VEuPathDB" id="FungiDB:DNF11_2651"/>
<dbReference type="InterPro" id="IPR027417">
    <property type="entry name" value="P-loop_NTPase"/>
</dbReference>
<dbReference type="PROSITE" id="PS50102">
    <property type="entry name" value="RRM"/>
    <property type="match status" value="1"/>
</dbReference>
<feature type="region of interest" description="Disordered" evidence="6">
    <location>
        <begin position="187"/>
        <end position="214"/>
    </location>
</feature>
<dbReference type="Gene3D" id="3.30.70.240">
    <property type="match status" value="1"/>
</dbReference>
<dbReference type="GO" id="GO:0003924">
    <property type="term" value="F:GTPase activity"/>
    <property type="evidence" value="ECO:0007669"/>
    <property type="project" value="InterPro"/>
</dbReference>
<protein>
    <submittedName>
        <fullName evidence="9">Elongation factor G</fullName>
    </submittedName>
</protein>
<dbReference type="AlphaFoldDB" id="A0A3G2S637"/>
<dbReference type="Proteomes" id="UP000269793">
    <property type="component" value="Chromosome IV"/>
</dbReference>
<dbReference type="InterPro" id="IPR005225">
    <property type="entry name" value="Small_GTP-bd"/>
</dbReference>
<dbReference type="InterPro" id="IPR035649">
    <property type="entry name" value="EFG_V"/>
</dbReference>
<evidence type="ECO:0000256" key="3">
    <source>
        <dbReference type="ARBA" id="ARBA00023128"/>
    </source>
</evidence>
<dbReference type="CDD" id="cd16262">
    <property type="entry name" value="EFG_III"/>
    <property type="match status" value="1"/>
</dbReference>
<evidence type="ECO:0000313" key="10">
    <source>
        <dbReference type="Proteomes" id="UP000269793"/>
    </source>
</evidence>
<dbReference type="Gene3D" id="3.30.70.870">
    <property type="entry name" value="Elongation Factor G (Translational Gtpase), domain 3"/>
    <property type="match status" value="1"/>
</dbReference>
<dbReference type="InterPro" id="IPR000795">
    <property type="entry name" value="T_Tr_GTP-bd_dom"/>
</dbReference>
<proteinExistence type="predicted"/>
<organism evidence="9 10">
    <name type="scientific">Malassezia restricta (strain ATCC 96810 / NBRC 103918 / CBS 7877)</name>
    <name type="common">Seborrheic dermatitis infection agent</name>
    <dbReference type="NCBI Taxonomy" id="425264"/>
    <lineage>
        <taxon>Eukaryota</taxon>
        <taxon>Fungi</taxon>
        <taxon>Dikarya</taxon>
        <taxon>Basidiomycota</taxon>
        <taxon>Ustilaginomycotina</taxon>
        <taxon>Malasseziomycetes</taxon>
        <taxon>Malasseziales</taxon>
        <taxon>Malasseziaceae</taxon>
        <taxon>Malassezia</taxon>
    </lineage>
</organism>
<dbReference type="PANTHER" id="PTHR43261">
    <property type="entry name" value="TRANSLATION ELONGATION FACTOR G-RELATED"/>
    <property type="match status" value="1"/>
</dbReference>
<evidence type="ECO:0000259" key="7">
    <source>
        <dbReference type="PROSITE" id="PS50102"/>
    </source>
</evidence>
<dbReference type="InterPro" id="IPR009022">
    <property type="entry name" value="EFG_III"/>
</dbReference>
<dbReference type="InterPro" id="IPR000640">
    <property type="entry name" value="EFG_V-like"/>
</dbReference>
<dbReference type="SMART" id="SM00838">
    <property type="entry name" value="EFG_C"/>
    <property type="match status" value="1"/>
</dbReference>
<keyword evidence="10" id="KW-1185">Reference proteome</keyword>
<dbReference type="PROSITE" id="PS51722">
    <property type="entry name" value="G_TR_2"/>
    <property type="match status" value="1"/>
</dbReference>
<evidence type="ECO:0000256" key="1">
    <source>
        <dbReference type="ARBA" id="ARBA00022741"/>
    </source>
</evidence>
<dbReference type="GO" id="GO:0005525">
    <property type="term" value="F:GTP binding"/>
    <property type="evidence" value="ECO:0007669"/>
    <property type="project" value="UniProtKB-KW"/>
</dbReference>
<dbReference type="Gene3D" id="2.40.30.10">
    <property type="entry name" value="Translation factors"/>
    <property type="match status" value="1"/>
</dbReference>
<name>A0A3G2S637_MALR7</name>
<evidence type="ECO:0000259" key="8">
    <source>
        <dbReference type="PROSITE" id="PS51722"/>
    </source>
</evidence>
<dbReference type="Pfam" id="PF00009">
    <property type="entry name" value="GTP_EFTU"/>
    <property type="match status" value="1"/>
</dbReference>
<dbReference type="InterPro" id="IPR035647">
    <property type="entry name" value="EFG_III/V"/>
</dbReference>
<dbReference type="GO" id="GO:0032543">
    <property type="term" value="P:mitochondrial translation"/>
    <property type="evidence" value="ECO:0007669"/>
    <property type="project" value="TreeGrafter"/>
</dbReference>
<dbReference type="OrthoDB" id="198619at2759"/>
<dbReference type="InterPro" id="IPR012677">
    <property type="entry name" value="Nucleotide-bd_a/b_plait_sf"/>
</dbReference>
<dbReference type="CDD" id="cd12235">
    <property type="entry name" value="RRM_PPIL4"/>
    <property type="match status" value="1"/>
</dbReference>
<dbReference type="Gene3D" id="3.30.70.330">
    <property type="match status" value="1"/>
</dbReference>
<dbReference type="SMART" id="SM00360">
    <property type="entry name" value="RRM"/>
    <property type="match status" value="1"/>
</dbReference>
<accession>A0A3G2S637</accession>
<feature type="domain" description="RRM" evidence="7">
    <location>
        <begin position="94"/>
        <end position="172"/>
    </location>
</feature>
<dbReference type="GO" id="GO:0005759">
    <property type="term" value="C:mitochondrial matrix"/>
    <property type="evidence" value="ECO:0007669"/>
    <property type="project" value="UniProtKB-ARBA"/>
</dbReference>
<keyword evidence="3" id="KW-0496">Mitochondrion</keyword>
<dbReference type="SUPFAM" id="SSF52540">
    <property type="entry name" value="P-loop containing nucleoside triphosphate hydrolases"/>
    <property type="match status" value="1"/>
</dbReference>
<dbReference type="InterPro" id="IPR000504">
    <property type="entry name" value="RRM_dom"/>
</dbReference>
<dbReference type="Pfam" id="PF22042">
    <property type="entry name" value="EF-G_D2"/>
    <property type="match status" value="1"/>
</dbReference>
<keyword evidence="2" id="KW-0648">Protein biosynthesis</keyword>
<evidence type="ECO:0000313" key="9">
    <source>
        <dbReference type="EMBL" id="AYO43601.1"/>
    </source>
</evidence>
<keyword evidence="5" id="KW-0694">RNA-binding</keyword>
<feature type="compositionally biased region" description="Basic and acidic residues" evidence="6">
    <location>
        <begin position="7"/>
        <end position="24"/>
    </location>
</feature>
<dbReference type="PANTHER" id="PTHR43261:SF1">
    <property type="entry name" value="RIBOSOME-RELEASING FACTOR 2, MITOCHONDRIAL"/>
    <property type="match status" value="1"/>
</dbReference>
<dbReference type="GO" id="GO:0003746">
    <property type="term" value="F:translation elongation factor activity"/>
    <property type="evidence" value="ECO:0007669"/>
    <property type="project" value="UniProtKB-KW"/>
</dbReference>
<feature type="region of interest" description="Disordered" evidence="6">
    <location>
        <begin position="1"/>
        <end position="64"/>
    </location>
</feature>
<dbReference type="Gene3D" id="3.40.50.300">
    <property type="entry name" value="P-loop containing nucleotide triphosphate hydrolases"/>
    <property type="match status" value="1"/>
</dbReference>
<dbReference type="EMBL" id="CP033151">
    <property type="protein sequence ID" value="AYO43601.1"/>
    <property type="molecule type" value="Genomic_DNA"/>
</dbReference>
<evidence type="ECO:0000256" key="6">
    <source>
        <dbReference type="SAM" id="MobiDB-lite"/>
    </source>
</evidence>
<sequence length="941" mass="102929">MSSSDGRGSRAERVETHDAAREQGQDAGSDARTAEGTKQARDKADGADADDHTRERVQDDEKEAIERRRNAEAAALTLEIVGDLPHADIKPPENVLFVCKLNPVTRSEDLELIFSRFGEIRSCDVIRDKKTGDSLQYAFIEFEHRASAEQAYTKMQNVLIDDRRIWVDFSQSVSRLQHVWRKRRAAALHRSRPDRSRDARPRRRSASPPPQAMRTLGIIAHIDAGKTTLTERILTLTQRGLEAPTHAAATYVAPGDVDSGSTVTDFLEEERERGITIQSAAVGPIWWRDMAMTLVDTPGHIDFGIEVERAVRVVDGTIVVLDGVEGVEPQSENVWRQAKRYGVDAHLFFVNKLDRPGACISRSVRSIIDAGLHERPVLLQLPAYAADVGESDASGDRPLVGVVDLLSLHLWRFRGVAGERMEAVPLEASMPVYERALLARQALIDTLGSLDDDLLEHIVMLDEGEAVDVSLVQAALRRLTLAGRVCPVLCGAAAVNIGVQPLLDAVHRYLPSPADRPHVRGVLEPDTPRAREVDVALSDATPAALAFKVVWDRRRGPITFVKVYAGTLHAAQSVINTTGRHKERLARLLLPYADEYVDVRALHAGQIGVVLGLRDTRTGDTLVGSPAWRTLRLRRVHVPPPVFSASIEPRSKAEEGAVQDALQMLVRTDPSLHVTHGTQTVLSGMGELHLDIAHHRLTSEFGVQPRLGHVRVGYRETLTEAVEATSDEPALSVRVALSPAAGEQQVAVDVGDMPEVDGVPVAHLVQQGIRAALARGPRSGYPMHGVQGTVSVRAKDDVLPPAASIRQAVVQTIRRALGGKSGPTRLMEPMMHVTIEAPSTHAGALSTDISVEQHGSILDMQLEAQQDTPTYQVYLPPTDEAAQAQDQRMTIHAHIPLARMVRYSSRLRALTGGAGSHTMALHGFDVVSPERERELLAELGR</sequence>
<feature type="domain" description="Tr-type G" evidence="8">
    <location>
        <begin position="211"/>
        <end position="514"/>
    </location>
</feature>
<dbReference type="CDD" id="cd03713">
    <property type="entry name" value="EFG_mtEFG_C"/>
    <property type="match status" value="1"/>
</dbReference>
<dbReference type="SUPFAM" id="SSF54980">
    <property type="entry name" value="EF-G C-terminal domain-like"/>
    <property type="match status" value="2"/>
</dbReference>
<dbReference type="InterPro" id="IPR041095">
    <property type="entry name" value="EFG_II"/>
</dbReference>
<dbReference type="InterPro" id="IPR009000">
    <property type="entry name" value="Transl_B-barrel_sf"/>
</dbReference>
<dbReference type="PRINTS" id="PR00315">
    <property type="entry name" value="ELONGATNFCT"/>
</dbReference>
<dbReference type="NCBIfam" id="TIGR00231">
    <property type="entry name" value="small_GTP"/>
    <property type="match status" value="1"/>
</dbReference>
<evidence type="ECO:0000256" key="2">
    <source>
        <dbReference type="ARBA" id="ARBA00022917"/>
    </source>
</evidence>
<dbReference type="InterPro" id="IPR053905">
    <property type="entry name" value="EF-G-like_DII"/>
</dbReference>
<reference evidence="9 10" key="1">
    <citation type="submission" date="2018-10" db="EMBL/GenBank/DDBJ databases">
        <title>Complete genome sequence of Malassezia restricta CBS 7877.</title>
        <authorList>
            <person name="Morand S.C."/>
            <person name="Bertignac M."/>
            <person name="Iltis A."/>
            <person name="Kolder I."/>
            <person name="Pirovano W."/>
            <person name="Jourdain R."/>
            <person name="Clavaud C."/>
        </authorList>
    </citation>
    <scope>NUCLEOTIDE SEQUENCE [LARGE SCALE GENOMIC DNA]</scope>
    <source>
        <strain evidence="9 10">CBS 7877</strain>
    </source>
</reference>
<evidence type="ECO:0000256" key="4">
    <source>
        <dbReference type="ARBA" id="ARBA00023134"/>
    </source>
</evidence>
<dbReference type="SUPFAM" id="SSF54928">
    <property type="entry name" value="RNA-binding domain, RBD"/>
    <property type="match status" value="1"/>
</dbReference>
<dbReference type="GO" id="GO:0032790">
    <property type="term" value="P:ribosome disassembly"/>
    <property type="evidence" value="ECO:0007669"/>
    <property type="project" value="TreeGrafter"/>
</dbReference>
<dbReference type="InterPro" id="IPR031157">
    <property type="entry name" value="G_TR_CS"/>
</dbReference>
<dbReference type="PROSITE" id="PS00301">
    <property type="entry name" value="G_TR_1"/>
    <property type="match status" value="1"/>
</dbReference>
<keyword evidence="1" id="KW-0547">Nucleotide-binding</keyword>
<dbReference type="Pfam" id="PF00679">
    <property type="entry name" value="EFG_C"/>
    <property type="match status" value="1"/>
</dbReference>
<dbReference type="InterPro" id="IPR035979">
    <property type="entry name" value="RBD_domain_sf"/>
</dbReference>
<keyword evidence="9" id="KW-0251">Elongation factor</keyword>
<feature type="compositionally biased region" description="Basic and acidic residues" evidence="6">
    <location>
        <begin position="32"/>
        <end position="64"/>
    </location>
</feature>
<evidence type="ECO:0000256" key="5">
    <source>
        <dbReference type="PROSITE-ProRule" id="PRU00176"/>
    </source>
</evidence>
<dbReference type="FunFam" id="3.40.50.300:FF:000514">
    <property type="entry name" value="Ribosome-releasing factor 2, mitochondrial"/>
    <property type="match status" value="1"/>
</dbReference>
<dbReference type="SUPFAM" id="SSF50447">
    <property type="entry name" value="Translation proteins"/>
    <property type="match status" value="1"/>
</dbReference>
<keyword evidence="4" id="KW-0342">GTP-binding</keyword>
<dbReference type="GO" id="GO:0003723">
    <property type="term" value="F:RNA binding"/>
    <property type="evidence" value="ECO:0007669"/>
    <property type="project" value="UniProtKB-UniRule"/>
</dbReference>
<dbReference type="STRING" id="425264.A0A3G2S637"/>
<dbReference type="Pfam" id="PF14492">
    <property type="entry name" value="EFG_III"/>
    <property type="match status" value="1"/>
</dbReference>
<dbReference type="Pfam" id="PF00076">
    <property type="entry name" value="RRM_1"/>
    <property type="match status" value="1"/>
</dbReference>